<keyword evidence="2" id="KW-1185">Reference proteome</keyword>
<evidence type="ECO:0000313" key="1">
    <source>
        <dbReference type="EMBL" id="GLQ26412.1"/>
    </source>
</evidence>
<name>A0ABQ5VH67_9RHOB</name>
<proteinExistence type="predicted"/>
<organism evidence="1 2">
    <name type="scientific">Sulfitobacter pacificus</name>
    <dbReference type="NCBI Taxonomy" id="1499314"/>
    <lineage>
        <taxon>Bacteria</taxon>
        <taxon>Pseudomonadati</taxon>
        <taxon>Pseudomonadota</taxon>
        <taxon>Alphaproteobacteria</taxon>
        <taxon>Rhodobacterales</taxon>
        <taxon>Roseobacteraceae</taxon>
        <taxon>Sulfitobacter</taxon>
    </lineage>
</organism>
<comment type="caution">
    <text evidence="1">The sequence shown here is derived from an EMBL/GenBank/DDBJ whole genome shotgun (WGS) entry which is preliminary data.</text>
</comment>
<reference evidence="1" key="1">
    <citation type="journal article" date="2014" name="Int. J. Syst. Evol. Microbiol.">
        <title>Complete genome of a new Firmicutes species belonging to the dominant human colonic microbiota ('Ruminococcus bicirculans') reveals two chromosomes and a selective capacity to utilize plant glucans.</title>
        <authorList>
            <consortium name="NISC Comparative Sequencing Program"/>
            <person name="Wegmann U."/>
            <person name="Louis P."/>
            <person name="Goesmann A."/>
            <person name="Henrissat B."/>
            <person name="Duncan S.H."/>
            <person name="Flint H.J."/>
        </authorList>
    </citation>
    <scope>NUCLEOTIDE SEQUENCE</scope>
    <source>
        <strain evidence="1">NBRC 109915</strain>
    </source>
</reference>
<reference evidence="1" key="2">
    <citation type="submission" date="2023-01" db="EMBL/GenBank/DDBJ databases">
        <title>Draft genome sequence of Sulfitobacter pacificus strain NBRC 109915.</title>
        <authorList>
            <person name="Sun Q."/>
            <person name="Mori K."/>
        </authorList>
    </citation>
    <scope>NUCLEOTIDE SEQUENCE</scope>
    <source>
        <strain evidence="1">NBRC 109915</strain>
    </source>
</reference>
<protein>
    <submittedName>
        <fullName evidence="1">Uncharacterized protein</fullName>
    </submittedName>
</protein>
<dbReference type="EMBL" id="BSNL01000001">
    <property type="protein sequence ID" value="GLQ26412.1"/>
    <property type="molecule type" value="Genomic_DNA"/>
</dbReference>
<gene>
    <name evidence="1" type="ORF">GCM10007927_12150</name>
</gene>
<accession>A0ABQ5VH67</accession>
<dbReference type="Proteomes" id="UP001161388">
    <property type="component" value="Unassembled WGS sequence"/>
</dbReference>
<evidence type="ECO:0000313" key="2">
    <source>
        <dbReference type="Proteomes" id="UP001161388"/>
    </source>
</evidence>
<sequence length="130" mass="14761">MKNPHQMSQVTQAFEAHTIDNTMFRHAEHVQVAYDLLRKHDYMDAAMIYAKGIQALAAKAGAPQKFNLTITYAFMSLIAERMAIASHQGFEDFVSQNPDLMSKTVLERWYANDRLHSDTARSIFLLPDAA</sequence>
<dbReference type="RefSeq" id="WP_386257583.1">
    <property type="nucleotide sequence ID" value="NZ_JBHSWF010000001.1"/>
</dbReference>